<name>A0AC34QYS2_9BILA</name>
<reference evidence="2" key="1">
    <citation type="submission" date="2022-11" db="UniProtKB">
        <authorList>
            <consortium name="WormBaseParasite"/>
        </authorList>
    </citation>
    <scope>IDENTIFICATION</scope>
</reference>
<organism evidence="1 2">
    <name type="scientific">Panagrolaimus sp. JU765</name>
    <dbReference type="NCBI Taxonomy" id="591449"/>
    <lineage>
        <taxon>Eukaryota</taxon>
        <taxon>Metazoa</taxon>
        <taxon>Ecdysozoa</taxon>
        <taxon>Nematoda</taxon>
        <taxon>Chromadorea</taxon>
        <taxon>Rhabditida</taxon>
        <taxon>Tylenchina</taxon>
        <taxon>Panagrolaimomorpha</taxon>
        <taxon>Panagrolaimoidea</taxon>
        <taxon>Panagrolaimidae</taxon>
        <taxon>Panagrolaimus</taxon>
    </lineage>
</organism>
<protein>
    <submittedName>
        <fullName evidence="2">CULT domain-containing protein</fullName>
    </submittedName>
</protein>
<dbReference type="WBParaSite" id="JU765_v2.g20523.t1">
    <property type="protein sequence ID" value="JU765_v2.g20523.t1"/>
    <property type="gene ID" value="JU765_v2.g20523"/>
</dbReference>
<dbReference type="Proteomes" id="UP000887576">
    <property type="component" value="Unplaced"/>
</dbReference>
<evidence type="ECO:0000313" key="2">
    <source>
        <dbReference type="WBParaSite" id="JU765_v2.g20523.t1"/>
    </source>
</evidence>
<evidence type="ECO:0000313" key="1">
    <source>
        <dbReference type="Proteomes" id="UP000887576"/>
    </source>
</evidence>
<sequence length="390" mass="45196">MWNNELLEILGYPPNTTDIETTPYDIFQPFEQNYADNATTNVLHEEGPFNIQIDLEEKNKPINLPCFSDDRCVFPGQVLALITTNPDHINFFRDAFEKYHQVAFFPYSKKFKSGRLRGVLLKMFNFGNSGPNYYVKFFAIRMIRSVNSVTLLDIPEGEIHVIHPLGNHDVLVEIEDLELITRQIEGNYSLQQWPIGATRFWKNNRWSDMCQKIKEHFNAIGLPEKYMEKAMAQNPAFLSYYFIECIVTTYDEKVDLLNSPSIESRVYTGLQMQKNYKGLICKDCGVALRFTEPMIISVAGISPDFTNRGGFHHRGLCLKSTYTQDQYETGDSWFPNYAWSIYNCSQCTNHLGWSFCNYANMSPLIFTCITMKNVAIKRYIPFEDKNILCT</sequence>
<accession>A0AC34QYS2</accession>
<proteinExistence type="predicted"/>